<dbReference type="CDD" id="cd21455">
    <property type="entry name" value="DLC-like_DYNLT1_DYNLT3"/>
    <property type="match status" value="1"/>
</dbReference>
<dbReference type="OrthoDB" id="10059120at2759"/>
<dbReference type="InterPro" id="IPR038586">
    <property type="entry name" value="Tctex-1-like_sf"/>
</dbReference>
<dbReference type="AlphaFoldDB" id="A0A1R2C092"/>
<dbReference type="GO" id="GO:0005737">
    <property type="term" value="C:cytoplasm"/>
    <property type="evidence" value="ECO:0007669"/>
    <property type="project" value="TreeGrafter"/>
</dbReference>
<accession>A0A1R2C092</accession>
<evidence type="ECO:0008006" key="3">
    <source>
        <dbReference type="Google" id="ProtNLM"/>
    </source>
</evidence>
<keyword evidence="2" id="KW-1185">Reference proteome</keyword>
<dbReference type="Pfam" id="PF03645">
    <property type="entry name" value="Tctex-1"/>
    <property type="match status" value="1"/>
</dbReference>
<dbReference type="PANTHER" id="PTHR21255">
    <property type="entry name" value="T-COMPLEX-ASSOCIATED-TESTIS-EXPRESSED 1/ DYNEIN LIGHT CHAIN"/>
    <property type="match status" value="1"/>
</dbReference>
<dbReference type="Gene3D" id="3.30.1140.40">
    <property type="entry name" value="Tctex-1"/>
    <property type="match status" value="1"/>
</dbReference>
<comment type="caution">
    <text evidence="1">The sequence shown here is derived from an EMBL/GenBank/DDBJ whole genome shotgun (WGS) entry which is preliminary data.</text>
</comment>
<dbReference type="PANTHER" id="PTHR21255:SF4">
    <property type="entry name" value="DYNEIN LIGHT CHAIN TCTEX-TYPE"/>
    <property type="match status" value="1"/>
</dbReference>
<organism evidence="1 2">
    <name type="scientific">Stentor coeruleus</name>
    <dbReference type="NCBI Taxonomy" id="5963"/>
    <lineage>
        <taxon>Eukaryota</taxon>
        <taxon>Sar</taxon>
        <taxon>Alveolata</taxon>
        <taxon>Ciliophora</taxon>
        <taxon>Postciliodesmatophora</taxon>
        <taxon>Heterotrichea</taxon>
        <taxon>Heterotrichida</taxon>
        <taxon>Stentoridae</taxon>
        <taxon>Stentor</taxon>
    </lineage>
</organism>
<gene>
    <name evidence="1" type="ORF">SteCoe_16884</name>
</gene>
<evidence type="ECO:0000313" key="1">
    <source>
        <dbReference type="EMBL" id="OMJ82410.1"/>
    </source>
</evidence>
<name>A0A1R2C092_9CILI</name>
<protein>
    <recommendedName>
        <fullName evidence="3">Dynein light chain</fullName>
    </recommendedName>
</protein>
<reference evidence="1 2" key="1">
    <citation type="submission" date="2016-11" db="EMBL/GenBank/DDBJ databases">
        <title>The macronuclear genome of Stentor coeruleus: a giant cell with tiny introns.</title>
        <authorList>
            <person name="Slabodnick M."/>
            <person name="Ruby J.G."/>
            <person name="Reiff S.B."/>
            <person name="Swart E.C."/>
            <person name="Gosai S."/>
            <person name="Prabakaran S."/>
            <person name="Witkowska E."/>
            <person name="Larue G.E."/>
            <person name="Fisher S."/>
            <person name="Freeman R.M."/>
            <person name="Gunawardena J."/>
            <person name="Chu W."/>
            <person name="Stover N.A."/>
            <person name="Gregory B.D."/>
            <person name="Nowacki M."/>
            <person name="Derisi J."/>
            <person name="Roy S.W."/>
            <person name="Marshall W.F."/>
            <person name="Sood P."/>
        </authorList>
    </citation>
    <scope>NUCLEOTIDE SEQUENCE [LARGE SCALE GENOMIC DNA]</scope>
    <source>
        <strain evidence="1">WM001</strain>
    </source>
</reference>
<dbReference type="EMBL" id="MPUH01000341">
    <property type="protein sequence ID" value="OMJ82410.1"/>
    <property type="molecule type" value="Genomic_DNA"/>
</dbReference>
<proteinExistence type="predicted"/>
<dbReference type="InterPro" id="IPR005334">
    <property type="entry name" value="Tctex-1-like"/>
</dbReference>
<sequence length="122" mass="13965">MADEGQAPDDLTFTHQELDEKATEAIEAVLASKIYDEKEVSRWINEICERIIKSLYDTRKPFKYMVTCLIMQKTEAGLLTSGACMFEGGTDMMQQFLWPKEKAKDQANKTMHAVVTIFCARF</sequence>
<evidence type="ECO:0000313" key="2">
    <source>
        <dbReference type="Proteomes" id="UP000187209"/>
    </source>
</evidence>
<dbReference type="GO" id="GO:0045505">
    <property type="term" value="F:dynein intermediate chain binding"/>
    <property type="evidence" value="ECO:0007669"/>
    <property type="project" value="TreeGrafter"/>
</dbReference>
<dbReference type="GO" id="GO:0007018">
    <property type="term" value="P:microtubule-based movement"/>
    <property type="evidence" value="ECO:0007669"/>
    <property type="project" value="TreeGrafter"/>
</dbReference>
<dbReference type="Proteomes" id="UP000187209">
    <property type="component" value="Unassembled WGS sequence"/>
</dbReference>
<dbReference type="GO" id="GO:0005868">
    <property type="term" value="C:cytoplasmic dynein complex"/>
    <property type="evidence" value="ECO:0007669"/>
    <property type="project" value="TreeGrafter"/>
</dbReference>